<gene>
    <name evidence="1" type="ORF">LMF89_03825</name>
</gene>
<name>A0ABS8HQU1_9FIRM</name>
<evidence type="ECO:0000313" key="2">
    <source>
        <dbReference type="Proteomes" id="UP001165492"/>
    </source>
</evidence>
<keyword evidence="2" id="KW-1185">Reference proteome</keyword>
<proteinExistence type="predicted"/>
<accession>A0ABS8HQU1</accession>
<sequence>MESTQKTNRSKISPEKLKEIKVHWRMLNQPTQEALKNYNRILAKAQLRVYHEVFGSK</sequence>
<dbReference type="EMBL" id="JAJHJB010000003">
    <property type="protein sequence ID" value="MCC5464492.1"/>
    <property type="molecule type" value="Genomic_DNA"/>
</dbReference>
<comment type="caution">
    <text evidence="1">The sequence shown here is derived from an EMBL/GenBank/DDBJ whole genome shotgun (WGS) entry which is preliminary data.</text>
</comment>
<reference evidence="1" key="1">
    <citation type="submission" date="2021-11" db="EMBL/GenBank/DDBJ databases">
        <title>Description of a new species Pelosinus isolated from the bottom sediments of Lake Baikal.</title>
        <authorList>
            <person name="Zakharyuk A."/>
        </authorList>
    </citation>
    <scope>NUCLEOTIDE SEQUENCE</scope>
    <source>
        <strain evidence="1">Bkl1</strain>
    </source>
</reference>
<protein>
    <submittedName>
        <fullName evidence="1">Uncharacterized protein</fullName>
    </submittedName>
</protein>
<dbReference type="Proteomes" id="UP001165492">
    <property type="component" value="Unassembled WGS sequence"/>
</dbReference>
<evidence type="ECO:0000313" key="1">
    <source>
        <dbReference type="EMBL" id="MCC5464492.1"/>
    </source>
</evidence>
<organism evidence="1 2">
    <name type="scientific">Pelosinus baikalensis</name>
    <dbReference type="NCBI Taxonomy" id="2892015"/>
    <lineage>
        <taxon>Bacteria</taxon>
        <taxon>Bacillati</taxon>
        <taxon>Bacillota</taxon>
        <taxon>Negativicutes</taxon>
        <taxon>Selenomonadales</taxon>
        <taxon>Sporomusaceae</taxon>
        <taxon>Pelosinus</taxon>
    </lineage>
</organism>
<dbReference type="RefSeq" id="WP_200897017.1">
    <property type="nucleotide sequence ID" value="NZ_JAJHJB010000003.1"/>
</dbReference>